<accession>A0A3S5CLW3</accession>
<evidence type="ECO:0000256" key="1">
    <source>
        <dbReference type="SAM" id="Phobius"/>
    </source>
</evidence>
<keyword evidence="3" id="KW-1185">Reference proteome</keyword>
<organism evidence="2 3">
    <name type="scientific">Protopolystoma xenopodis</name>
    <dbReference type="NCBI Taxonomy" id="117903"/>
    <lineage>
        <taxon>Eukaryota</taxon>
        <taxon>Metazoa</taxon>
        <taxon>Spiralia</taxon>
        <taxon>Lophotrochozoa</taxon>
        <taxon>Platyhelminthes</taxon>
        <taxon>Monogenea</taxon>
        <taxon>Polyopisthocotylea</taxon>
        <taxon>Polystomatidea</taxon>
        <taxon>Polystomatidae</taxon>
        <taxon>Protopolystoma</taxon>
    </lineage>
</organism>
<comment type="caution">
    <text evidence="2">The sequence shown here is derived from an EMBL/GenBank/DDBJ whole genome shotgun (WGS) entry which is preliminary data.</text>
</comment>
<dbReference type="EMBL" id="CAAALY010040773">
    <property type="protein sequence ID" value="VEL19254.1"/>
    <property type="molecule type" value="Genomic_DNA"/>
</dbReference>
<reference evidence="2" key="1">
    <citation type="submission" date="2018-11" db="EMBL/GenBank/DDBJ databases">
        <authorList>
            <consortium name="Pathogen Informatics"/>
        </authorList>
    </citation>
    <scope>NUCLEOTIDE SEQUENCE</scope>
</reference>
<keyword evidence="1" id="KW-1133">Transmembrane helix</keyword>
<feature type="transmembrane region" description="Helical" evidence="1">
    <location>
        <begin position="145"/>
        <end position="168"/>
    </location>
</feature>
<evidence type="ECO:0000313" key="3">
    <source>
        <dbReference type="Proteomes" id="UP000784294"/>
    </source>
</evidence>
<keyword evidence="1" id="KW-0472">Membrane</keyword>
<protein>
    <submittedName>
        <fullName evidence="2">Uncharacterized protein</fullName>
    </submittedName>
</protein>
<name>A0A3S5CLW3_9PLAT</name>
<proteinExistence type="predicted"/>
<keyword evidence="1" id="KW-0812">Transmembrane</keyword>
<dbReference type="AlphaFoldDB" id="A0A3S5CLW3"/>
<evidence type="ECO:0000313" key="2">
    <source>
        <dbReference type="EMBL" id="VEL19254.1"/>
    </source>
</evidence>
<gene>
    <name evidence="2" type="ORF">PXEA_LOCUS12694</name>
</gene>
<dbReference type="Proteomes" id="UP000784294">
    <property type="component" value="Unassembled WGS sequence"/>
</dbReference>
<sequence>MQALFGPVSEANGLSSFMEPDLLQPADTSSEPCYKSTDPSDLSSYADLFAWSTVVPDSQYSAEQASYDAFVLSCSPEVLTIQNSSLPIDIKEITPSWEETRLFHVKPPSLQANSPGPAKQTSRIAIPLDSDTVLKSEFPPRMCMLLNLYVLLVLFSVGFAAITALFFLSKLH</sequence>